<accession>A0ABX9IEE1</accession>
<comment type="caution">
    <text evidence="1">The sequence shown here is derived from an EMBL/GenBank/DDBJ whole genome shotgun (WGS) entry which is preliminary data.</text>
</comment>
<organism evidence="1 2">
    <name type="scientific">Chryseobacterium rhizosphaerae</name>
    <dbReference type="NCBI Taxonomy" id="395937"/>
    <lineage>
        <taxon>Bacteria</taxon>
        <taxon>Pseudomonadati</taxon>
        <taxon>Bacteroidota</taxon>
        <taxon>Flavobacteriia</taxon>
        <taxon>Flavobacteriales</taxon>
        <taxon>Weeksellaceae</taxon>
        <taxon>Chryseobacterium group</taxon>
        <taxon>Chryseobacterium</taxon>
    </lineage>
</organism>
<evidence type="ECO:0000313" key="1">
    <source>
        <dbReference type="EMBL" id="REC70474.1"/>
    </source>
</evidence>
<gene>
    <name evidence="1" type="ORF">DRF57_21980</name>
</gene>
<sequence>MCDTAAAEIKNHIYPKNLVVRFDHQVFNIITANVKNLFFQSTVASFGFFQNHYYEAPMVLKL</sequence>
<name>A0ABX9IEE1_9FLAO</name>
<proteinExistence type="predicted"/>
<dbReference type="Proteomes" id="UP000256491">
    <property type="component" value="Unassembled WGS sequence"/>
</dbReference>
<keyword evidence="2" id="KW-1185">Reference proteome</keyword>
<protein>
    <submittedName>
        <fullName evidence="1">Uncharacterized protein</fullName>
    </submittedName>
</protein>
<reference evidence="1 2" key="1">
    <citation type="journal article" date="2010" name="Syst. Appl. Microbiol.">
        <title>Four new species of Chryseobacterium from the rhizosphere of coastal sand dune plants, Chryseobacterium elymi sp. nov., Chryseobacterium hagamense sp. nov., Chryseobacterium lathyri sp. nov. and Chryseobacterium rhizosphaerae sp. nov.</title>
        <authorList>
            <person name="Cho S.H."/>
            <person name="Lee K.S."/>
            <person name="Shin D.S."/>
            <person name="Han J.H."/>
            <person name="Park K.S."/>
            <person name="Lee C.H."/>
            <person name="Park K.H."/>
            <person name="Kim S.B."/>
        </authorList>
    </citation>
    <scope>NUCLEOTIDE SEQUENCE [LARGE SCALE GENOMIC DNA]</scope>
    <source>
        <strain evidence="1 2">KCTC 22548</strain>
    </source>
</reference>
<dbReference type="EMBL" id="QNUF01000041">
    <property type="protein sequence ID" value="REC70474.1"/>
    <property type="molecule type" value="Genomic_DNA"/>
</dbReference>
<evidence type="ECO:0000313" key="2">
    <source>
        <dbReference type="Proteomes" id="UP000256491"/>
    </source>
</evidence>